<dbReference type="EC" id="3.1.3.16" evidence="1"/>
<dbReference type="EMBL" id="CM029051">
    <property type="protein sequence ID" value="KAG2559613.1"/>
    <property type="molecule type" value="Genomic_DNA"/>
</dbReference>
<evidence type="ECO:0000256" key="3">
    <source>
        <dbReference type="ARBA" id="ARBA00022912"/>
    </source>
</evidence>
<keyword evidence="3" id="KW-0904">Protein phosphatase</keyword>
<name>A0A8T0PCM4_PANVG</name>
<proteinExistence type="predicted"/>
<keyword evidence="9" id="KW-1185">Reference proteome</keyword>
<dbReference type="InterPro" id="IPR001932">
    <property type="entry name" value="PPM-type_phosphatase-like_dom"/>
</dbReference>
<evidence type="ECO:0000256" key="6">
    <source>
        <dbReference type="SAM" id="MobiDB-lite"/>
    </source>
</evidence>
<dbReference type="PANTHER" id="PTHR47992">
    <property type="entry name" value="PROTEIN PHOSPHATASE"/>
    <property type="match status" value="1"/>
</dbReference>
<protein>
    <recommendedName>
        <fullName evidence="1">protein-serine/threonine phosphatase</fullName>
        <ecNumber evidence="1">3.1.3.16</ecNumber>
    </recommendedName>
</protein>
<dbReference type="PROSITE" id="PS51746">
    <property type="entry name" value="PPM_2"/>
    <property type="match status" value="1"/>
</dbReference>
<feature type="compositionally biased region" description="Basic and acidic residues" evidence="6">
    <location>
        <begin position="116"/>
        <end position="134"/>
    </location>
</feature>
<gene>
    <name evidence="8" type="ORF">PVAP13_8KG007500</name>
</gene>
<evidence type="ECO:0000259" key="7">
    <source>
        <dbReference type="PROSITE" id="PS51746"/>
    </source>
</evidence>
<dbReference type="SUPFAM" id="SSF81606">
    <property type="entry name" value="PP2C-like"/>
    <property type="match status" value="1"/>
</dbReference>
<evidence type="ECO:0000313" key="8">
    <source>
        <dbReference type="EMBL" id="KAG2559613.1"/>
    </source>
</evidence>
<evidence type="ECO:0000256" key="2">
    <source>
        <dbReference type="ARBA" id="ARBA00022801"/>
    </source>
</evidence>
<feature type="region of interest" description="Disordered" evidence="6">
    <location>
        <begin position="96"/>
        <end position="140"/>
    </location>
</feature>
<dbReference type="GO" id="GO:0004722">
    <property type="term" value="F:protein serine/threonine phosphatase activity"/>
    <property type="evidence" value="ECO:0007669"/>
    <property type="project" value="UniProtKB-EC"/>
</dbReference>
<reference evidence="8" key="1">
    <citation type="submission" date="2020-05" db="EMBL/GenBank/DDBJ databases">
        <title>WGS assembly of Panicum virgatum.</title>
        <authorList>
            <person name="Lovell J.T."/>
            <person name="Jenkins J."/>
            <person name="Shu S."/>
            <person name="Juenger T.E."/>
            <person name="Schmutz J."/>
        </authorList>
    </citation>
    <scope>NUCLEOTIDE SEQUENCE</scope>
    <source>
        <strain evidence="8">AP13</strain>
    </source>
</reference>
<dbReference type="AlphaFoldDB" id="A0A8T0PCM4"/>
<sequence length="433" mass="47777">MGICCSKAKAPAGDLDDGEQGFPWMHGDLFHHHLWTSAAVSMHTKQGWKGANQDAMTVSQDFAGHKGHIFCGVFDGHGPLGREVARHVRDTLPLKLSSALKPKTEEDPSTHTSKLTTEEDHSSNTDLHSCDKSDSTSFSDDTTDEKLLLSTWKNIFVKAFDQVDEELRQHSGIDCICSGTTAVTVVRQGDHLIIANLGDSRAVLCTRDSKDRLIPVQLTTDLKPDLPSELARILNCKGRVFAMDDEPDVPRMWLPDQDAPGLAMARAFGDFCLKNHGLICTPEVYYRKLSEKDELLVLATDGIWDVLSNKEVVKTVSSGSDPSNAARQLIDRAVRAWRRKYPTSMVDDCAVVCLFLKQPAADEKAPQAVSSLSNSKVVVSGEASEEGTTTVWRALEGVARANSVMRLPRMGRVLSWRRRSSSSLMDEDQDDRE</sequence>
<dbReference type="InterPro" id="IPR015655">
    <property type="entry name" value="PP2C"/>
</dbReference>
<dbReference type="Proteomes" id="UP000823388">
    <property type="component" value="Chromosome 8K"/>
</dbReference>
<dbReference type="SMART" id="SM00332">
    <property type="entry name" value="PP2Cc"/>
    <property type="match status" value="1"/>
</dbReference>
<evidence type="ECO:0000256" key="5">
    <source>
        <dbReference type="ARBA" id="ARBA00048336"/>
    </source>
</evidence>
<evidence type="ECO:0000256" key="4">
    <source>
        <dbReference type="ARBA" id="ARBA00047761"/>
    </source>
</evidence>
<evidence type="ECO:0000313" key="9">
    <source>
        <dbReference type="Proteomes" id="UP000823388"/>
    </source>
</evidence>
<dbReference type="InterPro" id="IPR036457">
    <property type="entry name" value="PPM-type-like_dom_sf"/>
</dbReference>
<keyword evidence="2" id="KW-0378">Hydrolase</keyword>
<comment type="catalytic activity">
    <reaction evidence="4">
        <text>O-phospho-L-seryl-[protein] + H2O = L-seryl-[protein] + phosphate</text>
        <dbReference type="Rhea" id="RHEA:20629"/>
        <dbReference type="Rhea" id="RHEA-COMP:9863"/>
        <dbReference type="Rhea" id="RHEA-COMP:11604"/>
        <dbReference type="ChEBI" id="CHEBI:15377"/>
        <dbReference type="ChEBI" id="CHEBI:29999"/>
        <dbReference type="ChEBI" id="CHEBI:43474"/>
        <dbReference type="ChEBI" id="CHEBI:83421"/>
        <dbReference type="EC" id="3.1.3.16"/>
    </reaction>
</comment>
<evidence type="ECO:0000256" key="1">
    <source>
        <dbReference type="ARBA" id="ARBA00013081"/>
    </source>
</evidence>
<feature type="domain" description="PPM-type phosphatase" evidence="7">
    <location>
        <begin position="39"/>
        <end position="356"/>
    </location>
</feature>
<organism evidence="8 9">
    <name type="scientific">Panicum virgatum</name>
    <name type="common">Blackwell switchgrass</name>
    <dbReference type="NCBI Taxonomy" id="38727"/>
    <lineage>
        <taxon>Eukaryota</taxon>
        <taxon>Viridiplantae</taxon>
        <taxon>Streptophyta</taxon>
        <taxon>Embryophyta</taxon>
        <taxon>Tracheophyta</taxon>
        <taxon>Spermatophyta</taxon>
        <taxon>Magnoliopsida</taxon>
        <taxon>Liliopsida</taxon>
        <taxon>Poales</taxon>
        <taxon>Poaceae</taxon>
        <taxon>PACMAD clade</taxon>
        <taxon>Panicoideae</taxon>
        <taxon>Panicodae</taxon>
        <taxon>Paniceae</taxon>
        <taxon>Panicinae</taxon>
        <taxon>Panicum</taxon>
        <taxon>Panicum sect. Hiantes</taxon>
    </lineage>
</organism>
<dbReference type="OrthoDB" id="10264738at2759"/>
<accession>A0A8T0PCM4</accession>
<dbReference type="Gene3D" id="3.60.40.10">
    <property type="entry name" value="PPM-type phosphatase domain"/>
    <property type="match status" value="1"/>
</dbReference>
<dbReference type="CDD" id="cd00143">
    <property type="entry name" value="PP2Cc"/>
    <property type="match status" value="1"/>
</dbReference>
<dbReference type="Pfam" id="PF00481">
    <property type="entry name" value="PP2C"/>
    <property type="match status" value="1"/>
</dbReference>
<comment type="caution">
    <text evidence="8">The sequence shown here is derived from an EMBL/GenBank/DDBJ whole genome shotgun (WGS) entry which is preliminary data.</text>
</comment>
<comment type="catalytic activity">
    <reaction evidence="5">
        <text>O-phospho-L-threonyl-[protein] + H2O = L-threonyl-[protein] + phosphate</text>
        <dbReference type="Rhea" id="RHEA:47004"/>
        <dbReference type="Rhea" id="RHEA-COMP:11060"/>
        <dbReference type="Rhea" id="RHEA-COMP:11605"/>
        <dbReference type="ChEBI" id="CHEBI:15377"/>
        <dbReference type="ChEBI" id="CHEBI:30013"/>
        <dbReference type="ChEBI" id="CHEBI:43474"/>
        <dbReference type="ChEBI" id="CHEBI:61977"/>
        <dbReference type="EC" id="3.1.3.16"/>
    </reaction>
</comment>